<sequence length="112" mass="13094">MINFFLNALSKEIKIEDIAAKKIGQECEKDFFYIDSDSDTDEMPTHPKSKTQEIEEVFLKYNTPLPSSAPVERMFSYATITNCPKANRLFDEMFQKRVILKTNLKYDKHMSD</sequence>
<reference evidence="1 2" key="1">
    <citation type="submission" date="2024-05" db="EMBL/GenBank/DDBJ databases">
        <title>Genetic variation in Jamaican populations of the coffee berry borer (Hypothenemus hampei).</title>
        <authorList>
            <person name="Errbii M."/>
            <person name="Myrie A."/>
        </authorList>
    </citation>
    <scope>NUCLEOTIDE SEQUENCE [LARGE SCALE GENOMIC DNA]</scope>
    <source>
        <strain evidence="1">JA-Hopewell-2020-01-JO</strain>
        <tissue evidence="1">Whole body</tissue>
    </source>
</reference>
<protein>
    <submittedName>
        <fullName evidence="1">Uncharacterized protein</fullName>
    </submittedName>
</protein>
<comment type="caution">
    <text evidence="1">The sequence shown here is derived from an EMBL/GenBank/DDBJ whole genome shotgun (WGS) entry which is preliminary data.</text>
</comment>
<evidence type="ECO:0000313" key="1">
    <source>
        <dbReference type="EMBL" id="KAL1492271.1"/>
    </source>
</evidence>
<evidence type="ECO:0000313" key="2">
    <source>
        <dbReference type="Proteomes" id="UP001566132"/>
    </source>
</evidence>
<gene>
    <name evidence="1" type="ORF">ABEB36_012746</name>
</gene>
<accession>A0ABD1ED11</accession>
<dbReference type="EMBL" id="JBDJPC010000009">
    <property type="protein sequence ID" value="KAL1492271.1"/>
    <property type="molecule type" value="Genomic_DNA"/>
</dbReference>
<proteinExistence type="predicted"/>
<dbReference type="AlphaFoldDB" id="A0ABD1ED11"/>
<name>A0ABD1ED11_HYPHA</name>
<keyword evidence="2" id="KW-1185">Reference proteome</keyword>
<organism evidence="1 2">
    <name type="scientific">Hypothenemus hampei</name>
    <name type="common">Coffee berry borer</name>
    <dbReference type="NCBI Taxonomy" id="57062"/>
    <lineage>
        <taxon>Eukaryota</taxon>
        <taxon>Metazoa</taxon>
        <taxon>Ecdysozoa</taxon>
        <taxon>Arthropoda</taxon>
        <taxon>Hexapoda</taxon>
        <taxon>Insecta</taxon>
        <taxon>Pterygota</taxon>
        <taxon>Neoptera</taxon>
        <taxon>Endopterygota</taxon>
        <taxon>Coleoptera</taxon>
        <taxon>Polyphaga</taxon>
        <taxon>Cucujiformia</taxon>
        <taxon>Curculionidae</taxon>
        <taxon>Scolytinae</taxon>
        <taxon>Hypothenemus</taxon>
    </lineage>
</organism>
<dbReference type="Proteomes" id="UP001566132">
    <property type="component" value="Unassembled WGS sequence"/>
</dbReference>